<dbReference type="PANTHER" id="PTHR45096:SF1">
    <property type="entry name" value="PROTEIN NEDD1"/>
    <property type="match status" value="1"/>
</dbReference>
<proteinExistence type="predicted"/>
<name>A0A9Q0Z1K5_SALPP</name>
<dbReference type="InterPro" id="IPR044621">
    <property type="entry name" value="NEDD1"/>
</dbReference>
<dbReference type="AlphaFoldDB" id="A0A9Q0Z1K5"/>
<keyword evidence="2" id="KW-1185">Reference proteome</keyword>
<dbReference type="GO" id="GO:0032467">
    <property type="term" value="P:positive regulation of cytokinesis"/>
    <property type="evidence" value="ECO:0007669"/>
    <property type="project" value="TreeGrafter"/>
</dbReference>
<dbReference type="GO" id="GO:0005828">
    <property type="term" value="C:kinetochore microtubule"/>
    <property type="evidence" value="ECO:0007669"/>
    <property type="project" value="TreeGrafter"/>
</dbReference>
<reference evidence="1" key="1">
    <citation type="submission" date="2022-11" db="EMBL/GenBank/DDBJ databases">
        <authorList>
            <person name="Hyden B.L."/>
            <person name="Feng K."/>
            <person name="Yates T."/>
            <person name="Jawdy S."/>
            <person name="Smart L.B."/>
            <person name="Muchero W."/>
        </authorList>
    </citation>
    <scope>NUCLEOTIDE SEQUENCE</scope>
    <source>
        <tissue evidence="1">Shoot tip</tissue>
    </source>
</reference>
<sequence>MTSGSSALGSMFSGLQDVPSSTSQTGIKGIMGLAILEVSGPASSNQPHRFSSYAERISTTASFTDGASLSLVSPKTKKTRFETREELLNSILSRSDALAVTTEPGILPGINMPSILWFELQAWAVFCDCCKLLPST</sequence>
<evidence type="ECO:0000313" key="1">
    <source>
        <dbReference type="EMBL" id="KAJ6717960.1"/>
    </source>
</evidence>
<dbReference type="EMBL" id="JAPFFK010000014">
    <property type="protein sequence ID" value="KAJ6717960.1"/>
    <property type="molecule type" value="Genomic_DNA"/>
</dbReference>
<comment type="caution">
    <text evidence="1">The sequence shown here is derived from an EMBL/GenBank/DDBJ whole genome shotgun (WGS) entry which is preliminary data.</text>
</comment>
<dbReference type="GO" id="GO:0010968">
    <property type="term" value="P:regulation of microtubule nucleation"/>
    <property type="evidence" value="ECO:0007669"/>
    <property type="project" value="InterPro"/>
</dbReference>
<dbReference type="OrthoDB" id="1731597at2759"/>
<dbReference type="PANTHER" id="PTHR45096">
    <property type="entry name" value="PROTEIN NEDD1"/>
    <property type="match status" value="1"/>
</dbReference>
<evidence type="ECO:0000313" key="2">
    <source>
        <dbReference type="Proteomes" id="UP001151532"/>
    </source>
</evidence>
<dbReference type="GO" id="GO:0140496">
    <property type="term" value="F:gamma-tubulin complex binding"/>
    <property type="evidence" value="ECO:0007669"/>
    <property type="project" value="InterPro"/>
</dbReference>
<dbReference type="GO" id="GO:0000919">
    <property type="term" value="P:cell plate assembly"/>
    <property type="evidence" value="ECO:0007669"/>
    <property type="project" value="TreeGrafter"/>
</dbReference>
<dbReference type="GO" id="GO:0060236">
    <property type="term" value="P:regulation of mitotic spindle organization"/>
    <property type="evidence" value="ECO:0007669"/>
    <property type="project" value="TreeGrafter"/>
</dbReference>
<dbReference type="GO" id="GO:2000694">
    <property type="term" value="P:regulation of phragmoplast microtubule organization"/>
    <property type="evidence" value="ECO:0007669"/>
    <property type="project" value="TreeGrafter"/>
</dbReference>
<protein>
    <submittedName>
        <fullName evidence="1">PROTEIN NEDD1</fullName>
    </submittedName>
</protein>
<accession>A0A9Q0Z1K5</accession>
<gene>
    <name evidence="1" type="ORF">OIU79_005987</name>
</gene>
<organism evidence="1 2">
    <name type="scientific">Salix purpurea</name>
    <name type="common">Purple osier willow</name>
    <dbReference type="NCBI Taxonomy" id="77065"/>
    <lineage>
        <taxon>Eukaryota</taxon>
        <taxon>Viridiplantae</taxon>
        <taxon>Streptophyta</taxon>
        <taxon>Embryophyta</taxon>
        <taxon>Tracheophyta</taxon>
        <taxon>Spermatophyta</taxon>
        <taxon>Magnoliopsida</taxon>
        <taxon>eudicotyledons</taxon>
        <taxon>Gunneridae</taxon>
        <taxon>Pentapetalae</taxon>
        <taxon>rosids</taxon>
        <taxon>fabids</taxon>
        <taxon>Malpighiales</taxon>
        <taxon>Salicaceae</taxon>
        <taxon>Saliceae</taxon>
        <taxon>Salix</taxon>
    </lineage>
</organism>
<reference evidence="1" key="2">
    <citation type="journal article" date="2023" name="Int. J. Mol. Sci.">
        <title>De Novo Assembly and Annotation of 11 Diverse Shrub Willow (Salix) Genomes Reveals Novel Gene Organization in Sex-Linked Regions.</title>
        <authorList>
            <person name="Hyden B."/>
            <person name="Feng K."/>
            <person name="Yates T.B."/>
            <person name="Jawdy S."/>
            <person name="Cereghino C."/>
            <person name="Smart L.B."/>
            <person name="Muchero W."/>
        </authorList>
    </citation>
    <scope>NUCLEOTIDE SEQUENCE</scope>
    <source>
        <tissue evidence="1">Shoot tip</tissue>
    </source>
</reference>
<dbReference type="Proteomes" id="UP001151532">
    <property type="component" value="Chromosome 10"/>
</dbReference>